<name>A0ABP7B649_9ACTN</name>
<sequence length="326" mass="34042">MARLLDDAAEVLPLLSRDSGNPGLDLGAALGGAALAGRDKLVLEDQLSPINGLPDWIEQLVAESTGKQGRGILPVVGADPNGTGDELVVAIGSDVGDVRVDGPLGAQFLVWEYATAIAGHLLRIDPFDQPNVAESKDNTVALLSLPDLPTGAPAFVDGPVEAYAAATATDLPGLFAELLHAIPGDGYLAIMAYLDRLAAFDAPVQEGADFEQMTDAWMMADPATLRALLALRTDRPVTFGWGPRFLHSTGQYHKGGPQNGVFLQITGAVGDDVAVPGRPYTLGRLQLAQALGDLGALETRGRPAVRLHLTDRVAGVARLLAAAQEV</sequence>
<dbReference type="SUPFAM" id="SSF53697">
    <property type="entry name" value="SIS domain"/>
    <property type="match status" value="1"/>
</dbReference>
<organism evidence="1 2">
    <name type="scientific">Nonomuraea antimicrobica</name>
    <dbReference type="NCBI Taxonomy" id="561173"/>
    <lineage>
        <taxon>Bacteria</taxon>
        <taxon>Bacillati</taxon>
        <taxon>Actinomycetota</taxon>
        <taxon>Actinomycetes</taxon>
        <taxon>Streptosporangiales</taxon>
        <taxon>Streptosporangiaceae</taxon>
        <taxon>Nonomuraea</taxon>
    </lineage>
</organism>
<dbReference type="EMBL" id="BAAAZP010000017">
    <property type="protein sequence ID" value="GAA3650709.1"/>
    <property type="molecule type" value="Genomic_DNA"/>
</dbReference>
<dbReference type="Proteomes" id="UP001500902">
    <property type="component" value="Unassembled WGS sequence"/>
</dbReference>
<dbReference type="Gene3D" id="3.40.50.10490">
    <property type="entry name" value="Glucose-6-phosphate isomerase like protein, domain 1"/>
    <property type="match status" value="1"/>
</dbReference>
<evidence type="ECO:0000313" key="2">
    <source>
        <dbReference type="Proteomes" id="UP001500902"/>
    </source>
</evidence>
<proteinExistence type="predicted"/>
<evidence type="ECO:0008006" key="3">
    <source>
        <dbReference type="Google" id="ProtNLM"/>
    </source>
</evidence>
<dbReference type="InterPro" id="IPR046348">
    <property type="entry name" value="SIS_dom_sf"/>
</dbReference>
<comment type="caution">
    <text evidence="1">The sequence shown here is derived from an EMBL/GenBank/DDBJ whole genome shotgun (WGS) entry which is preliminary data.</text>
</comment>
<evidence type="ECO:0000313" key="1">
    <source>
        <dbReference type="EMBL" id="GAA3650709.1"/>
    </source>
</evidence>
<protein>
    <recommendedName>
        <fullName evidence="3">Glucose-6-phosphate isomerase</fullName>
    </recommendedName>
</protein>
<reference evidence="2" key="1">
    <citation type="journal article" date="2019" name="Int. J. Syst. Evol. Microbiol.">
        <title>The Global Catalogue of Microorganisms (GCM) 10K type strain sequencing project: providing services to taxonomists for standard genome sequencing and annotation.</title>
        <authorList>
            <consortium name="The Broad Institute Genomics Platform"/>
            <consortium name="The Broad Institute Genome Sequencing Center for Infectious Disease"/>
            <person name="Wu L."/>
            <person name="Ma J."/>
        </authorList>
    </citation>
    <scope>NUCLEOTIDE SEQUENCE [LARGE SCALE GENOMIC DNA]</scope>
    <source>
        <strain evidence="2">JCM 16904</strain>
    </source>
</reference>
<keyword evidence="2" id="KW-1185">Reference proteome</keyword>
<gene>
    <name evidence="1" type="ORF">GCM10022224_011930</name>
</gene>
<accession>A0ABP7B649</accession>